<name>A0A6C0EPQ4_9ZZZZ</name>
<organism evidence="2">
    <name type="scientific">viral metagenome</name>
    <dbReference type="NCBI Taxonomy" id="1070528"/>
    <lineage>
        <taxon>unclassified sequences</taxon>
        <taxon>metagenomes</taxon>
        <taxon>organismal metagenomes</taxon>
    </lineage>
</organism>
<accession>A0A6C0EPQ4</accession>
<reference evidence="2" key="1">
    <citation type="journal article" date="2020" name="Nature">
        <title>Giant virus diversity and host interactions through global metagenomics.</title>
        <authorList>
            <person name="Schulz F."/>
            <person name="Roux S."/>
            <person name="Paez-Espino D."/>
            <person name="Jungbluth S."/>
            <person name="Walsh D.A."/>
            <person name="Denef V.J."/>
            <person name="McMahon K.D."/>
            <person name="Konstantinidis K.T."/>
            <person name="Eloe-Fadrosh E.A."/>
            <person name="Kyrpides N.C."/>
            <person name="Woyke T."/>
        </authorList>
    </citation>
    <scope>NUCLEOTIDE SEQUENCE</scope>
    <source>
        <strain evidence="2">GVMAG-M-3300005589-24</strain>
    </source>
</reference>
<dbReference type="EMBL" id="MN738876">
    <property type="protein sequence ID" value="QHT29295.1"/>
    <property type="molecule type" value="Genomic_DNA"/>
</dbReference>
<evidence type="ECO:0000256" key="1">
    <source>
        <dbReference type="SAM" id="MobiDB-lite"/>
    </source>
</evidence>
<feature type="compositionally biased region" description="Basic and acidic residues" evidence="1">
    <location>
        <begin position="62"/>
        <end position="73"/>
    </location>
</feature>
<feature type="region of interest" description="Disordered" evidence="1">
    <location>
        <begin position="26"/>
        <end position="73"/>
    </location>
</feature>
<dbReference type="AlphaFoldDB" id="A0A6C0EPQ4"/>
<feature type="compositionally biased region" description="Polar residues" evidence="1">
    <location>
        <begin position="26"/>
        <end position="61"/>
    </location>
</feature>
<sequence length="73" mass="8723">MSDKPVYRGREYYYQDDHMNSKIQQLKTNSSHESYQYTENQPSQGQLQLDSNFSHPNQPNHPSKEEYDRWAGI</sequence>
<proteinExistence type="predicted"/>
<protein>
    <submittedName>
        <fullName evidence="2">Uncharacterized protein</fullName>
    </submittedName>
</protein>
<evidence type="ECO:0000313" key="2">
    <source>
        <dbReference type="EMBL" id="QHT29295.1"/>
    </source>
</evidence>